<dbReference type="GO" id="GO:0003723">
    <property type="term" value="F:RNA binding"/>
    <property type="evidence" value="ECO:0007669"/>
    <property type="project" value="InterPro"/>
</dbReference>
<organism evidence="3 4">
    <name type="scientific">candidate division WWE3 bacterium RIFCSPLOWO2_01_FULL_53_14</name>
    <dbReference type="NCBI Taxonomy" id="1802628"/>
    <lineage>
        <taxon>Bacteria</taxon>
        <taxon>Katanobacteria</taxon>
    </lineage>
</organism>
<dbReference type="InterPro" id="IPR034079">
    <property type="entry name" value="R3H_KhpB"/>
</dbReference>
<evidence type="ECO:0000259" key="2">
    <source>
        <dbReference type="PROSITE" id="PS51061"/>
    </source>
</evidence>
<evidence type="ECO:0000313" key="3">
    <source>
        <dbReference type="EMBL" id="OGC60039.1"/>
    </source>
</evidence>
<feature type="compositionally biased region" description="Basic and acidic residues" evidence="1">
    <location>
        <begin position="135"/>
        <end position="147"/>
    </location>
</feature>
<dbReference type="AlphaFoldDB" id="A0A1F4VSA7"/>
<evidence type="ECO:0000313" key="4">
    <source>
        <dbReference type="Proteomes" id="UP000176967"/>
    </source>
</evidence>
<dbReference type="InterPro" id="IPR036867">
    <property type="entry name" value="R3H_dom_sf"/>
</dbReference>
<dbReference type="CDD" id="cd02414">
    <property type="entry name" value="KH-II_Jag"/>
    <property type="match status" value="1"/>
</dbReference>
<dbReference type="Gene3D" id="3.30.1370.50">
    <property type="entry name" value="R3H-like domain"/>
    <property type="match status" value="1"/>
</dbReference>
<proteinExistence type="predicted"/>
<feature type="domain" description="R3H" evidence="2">
    <location>
        <begin position="87"/>
        <end position="153"/>
    </location>
</feature>
<reference evidence="3 4" key="1">
    <citation type="journal article" date="2016" name="Nat. Commun.">
        <title>Thousands of microbial genomes shed light on interconnected biogeochemical processes in an aquifer system.</title>
        <authorList>
            <person name="Anantharaman K."/>
            <person name="Brown C.T."/>
            <person name="Hug L.A."/>
            <person name="Sharon I."/>
            <person name="Castelle C.J."/>
            <person name="Probst A.J."/>
            <person name="Thomas B.C."/>
            <person name="Singh A."/>
            <person name="Wilkins M.J."/>
            <person name="Karaoz U."/>
            <person name="Brodie E.L."/>
            <person name="Williams K.H."/>
            <person name="Hubbard S.S."/>
            <person name="Banfield J.F."/>
        </authorList>
    </citation>
    <scope>NUCLEOTIDE SEQUENCE [LARGE SCALE GENOMIC DNA]</scope>
</reference>
<dbReference type="InterPro" id="IPR039247">
    <property type="entry name" value="KhpB"/>
</dbReference>
<protein>
    <recommendedName>
        <fullName evidence="2">R3H domain-containing protein</fullName>
    </recommendedName>
</protein>
<dbReference type="InterPro" id="IPR001374">
    <property type="entry name" value="R3H_dom"/>
</dbReference>
<dbReference type="SMART" id="SM00393">
    <property type="entry name" value="R3H"/>
    <property type="match status" value="1"/>
</dbReference>
<accession>A0A1F4VSA7</accession>
<name>A0A1F4VSA7_UNCKA</name>
<dbReference type="Pfam" id="PF01424">
    <property type="entry name" value="R3H"/>
    <property type="match status" value="1"/>
</dbReference>
<comment type="caution">
    <text evidence="3">The sequence shown here is derived from an EMBL/GenBank/DDBJ whole genome shotgun (WGS) entry which is preliminary data.</text>
</comment>
<dbReference type="InterPro" id="IPR038008">
    <property type="entry name" value="Jag_KH"/>
</dbReference>
<dbReference type="InterPro" id="IPR015946">
    <property type="entry name" value="KH_dom-like_a/b"/>
</dbReference>
<feature type="region of interest" description="Disordered" evidence="1">
    <location>
        <begin position="135"/>
        <end position="158"/>
    </location>
</feature>
<dbReference type="EMBL" id="MEVL01000026">
    <property type="protein sequence ID" value="OGC60039.1"/>
    <property type="molecule type" value="Genomic_DNA"/>
</dbReference>
<dbReference type="Gene3D" id="3.30.300.20">
    <property type="match status" value="1"/>
</dbReference>
<evidence type="ECO:0000256" key="1">
    <source>
        <dbReference type="SAM" id="MobiDB-lite"/>
    </source>
</evidence>
<dbReference type="STRING" id="1802628.A2890_02545"/>
<dbReference type="PANTHER" id="PTHR35800:SF1">
    <property type="entry name" value="RNA-BINDING PROTEIN KHPB"/>
    <property type="match status" value="1"/>
</dbReference>
<gene>
    <name evidence="3" type="ORF">A2890_02545</name>
</gene>
<dbReference type="PANTHER" id="PTHR35800">
    <property type="entry name" value="PROTEIN JAG"/>
    <property type="match status" value="1"/>
</dbReference>
<dbReference type="CDD" id="cd02644">
    <property type="entry name" value="R3H_jag"/>
    <property type="match status" value="1"/>
</dbReference>
<dbReference type="Proteomes" id="UP000176967">
    <property type="component" value="Unassembled WGS sequence"/>
</dbReference>
<sequence length="158" mass="17871">MVEASTFLKEKSTELLEKMGIPAQAEMEEQEGRLLVNLVPKEEGDSSFLIGFHGQTLNALQTVLGVMLVKKVGEFSPFNLEAGGYRREREEELRQRALEAADKARFLLKEVSFPAMPPAERRIVHLTLQDEKGVWTESRGENRERHVVVVPGDKPQDK</sequence>
<dbReference type="PROSITE" id="PS51061">
    <property type="entry name" value="R3H"/>
    <property type="match status" value="1"/>
</dbReference>
<dbReference type="SUPFAM" id="SSF82708">
    <property type="entry name" value="R3H domain"/>
    <property type="match status" value="1"/>
</dbReference>